<reference evidence="15 16" key="1">
    <citation type="submission" date="2024-02" db="EMBL/GenBank/DDBJ databases">
        <title>De novo assembly and annotation of 12 fungi associated with fruit tree decline syndrome in Ontario, Canada.</title>
        <authorList>
            <person name="Sulman M."/>
            <person name="Ellouze W."/>
            <person name="Ilyukhin E."/>
        </authorList>
    </citation>
    <scope>NUCLEOTIDE SEQUENCE [LARGE SCALE GENOMIC DNA]</scope>
    <source>
        <strain evidence="15 16">M11/M66-122</strain>
    </source>
</reference>
<feature type="region of interest" description="Disordered" evidence="12">
    <location>
        <begin position="249"/>
        <end position="271"/>
    </location>
</feature>
<keyword evidence="5" id="KW-0136">Cellulose degradation</keyword>
<keyword evidence="8" id="KW-0624">Polysaccharide degradation</keyword>
<comment type="catalytic activity">
    <reaction evidence="10">
        <text>[(1-&gt;4)-beta-D-glucosyl]n+m + reduced acceptor + O2 = 4-dehydro-beta-D-glucosyl-[(1-&gt;4)-beta-D-glucosyl]n-1 + [(1-&gt;4)-beta-D-glucosyl]m + acceptor + H2O.</text>
        <dbReference type="EC" id="1.14.99.56"/>
    </reaction>
</comment>
<evidence type="ECO:0000256" key="10">
    <source>
        <dbReference type="ARBA" id="ARBA00045077"/>
    </source>
</evidence>
<gene>
    <name evidence="15" type="ORF">SLS62_003957</name>
</gene>
<accession>A0AAN9UV95</accession>
<dbReference type="EC" id="1.14.99.56" evidence="11"/>
<dbReference type="PANTHER" id="PTHR33353:SF32">
    <property type="entry name" value="ENDO-BETA-1,4-GLUCANASE D"/>
    <property type="match status" value="1"/>
</dbReference>
<keyword evidence="7" id="KW-0119">Carbohydrate metabolism</keyword>
<evidence type="ECO:0000256" key="8">
    <source>
        <dbReference type="ARBA" id="ARBA00023326"/>
    </source>
</evidence>
<protein>
    <recommendedName>
        <fullName evidence="11">lytic cellulose monooxygenase (C4-dehydrogenating)</fullName>
        <ecNumber evidence="11">1.14.99.56</ecNumber>
    </recommendedName>
</protein>
<feature type="domain" description="Auxiliary Activity family 9 catalytic" evidence="14">
    <location>
        <begin position="22"/>
        <end position="235"/>
    </location>
</feature>
<dbReference type="AlphaFoldDB" id="A0AAN9UV95"/>
<dbReference type="Gene3D" id="2.70.50.70">
    <property type="match status" value="1"/>
</dbReference>
<feature type="compositionally biased region" description="Low complexity" evidence="12">
    <location>
        <begin position="415"/>
        <end position="430"/>
    </location>
</feature>
<dbReference type="GO" id="GO:0005576">
    <property type="term" value="C:extracellular region"/>
    <property type="evidence" value="ECO:0007669"/>
    <property type="project" value="UniProtKB-SubCell"/>
</dbReference>
<dbReference type="Proteomes" id="UP001320420">
    <property type="component" value="Unassembled WGS sequence"/>
</dbReference>
<keyword evidence="3" id="KW-0964">Secreted</keyword>
<evidence type="ECO:0000256" key="4">
    <source>
        <dbReference type="ARBA" id="ARBA00022729"/>
    </source>
</evidence>
<keyword evidence="16" id="KW-1185">Reference proteome</keyword>
<dbReference type="InterPro" id="IPR005103">
    <property type="entry name" value="AA9_LPMO"/>
</dbReference>
<dbReference type="InterPro" id="IPR049892">
    <property type="entry name" value="AA9"/>
</dbReference>
<evidence type="ECO:0000259" key="14">
    <source>
        <dbReference type="Pfam" id="PF03443"/>
    </source>
</evidence>
<dbReference type="EMBL" id="JAKJXP020000023">
    <property type="protein sequence ID" value="KAK7754111.1"/>
    <property type="molecule type" value="Genomic_DNA"/>
</dbReference>
<evidence type="ECO:0000256" key="2">
    <source>
        <dbReference type="ARBA" id="ARBA00004613"/>
    </source>
</evidence>
<comment type="cofactor">
    <cofactor evidence="1">
        <name>Cu(2+)</name>
        <dbReference type="ChEBI" id="CHEBI:29036"/>
    </cofactor>
</comment>
<comment type="subcellular location">
    <subcellularLocation>
        <location evidence="2">Secreted</location>
    </subcellularLocation>
</comment>
<evidence type="ECO:0000256" key="12">
    <source>
        <dbReference type="SAM" id="MobiDB-lite"/>
    </source>
</evidence>
<feature type="region of interest" description="Disordered" evidence="12">
    <location>
        <begin position="378"/>
        <end position="446"/>
    </location>
</feature>
<feature type="signal peptide" evidence="13">
    <location>
        <begin position="1"/>
        <end position="21"/>
    </location>
</feature>
<dbReference type="CDD" id="cd21175">
    <property type="entry name" value="LPMO_AA9"/>
    <property type="match status" value="1"/>
</dbReference>
<feature type="compositionally biased region" description="Low complexity" evidence="12">
    <location>
        <begin position="250"/>
        <end position="260"/>
    </location>
</feature>
<evidence type="ECO:0000256" key="5">
    <source>
        <dbReference type="ARBA" id="ARBA00023001"/>
    </source>
</evidence>
<dbReference type="Pfam" id="PF03443">
    <property type="entry name" value="AA9"/>
    <property type="match status" value="1"/>
</dbReference>
<evidence type="ECO:0000256" key="9">
    <source>
        <dbReference type="ARBA" id="ARBA00044502"/>
    </source>
</evidence>
<keyword evidence="4 13" id="KW-0732">Signal</keyword>
<evidence type="ECO:0000313" key="15">
    <source>
        <dbReference type="EMBL" id="KAK7754111.1"/>
    </source>
</evidence>
<sequence>MKSTLPFLLGALARLAAVAQAHTIFTTLYVDDVSQGDGTCVRMSKTPDSCTSPVSSITSDDMACGANGQDAVAFTCPAPAGGKLTFQYRMWADAEKPGVLDKSHKGPCAVYAKQLDSGSSDSDSAAGPGWFKLWDEGYDEAAGLWCTEKLIAAGGLLSFRIPAALPAGSWLFRPELLALHNANAGDPQFYVGCAQVFVEGSASAAAAMPSDKSVSIPGHVAADDPGLTFDIYSRQPAFPYPMPGPAVFVPPSSSPSSSSSDQKSATAAIKQTQGKVPADALIKNANWAGFEVDAYTTQDGCWASADQCWDQAAACYDAAPPTGNANCRVWERRCDELNDACGAGDYEGPPNAGEKLASAEPAPAPAAEIPEAVNEGLGQDQAEDQGGSDGDVVSVKTVTPSPSPSPTPAPEEEGGPVVTVTRVVTVSPAAETSVERRRRQHRRQFR</sequence>
<evidence type="ECO:0000256" key="13">
    <source>
        <dbReference type="SAM" id="SignalP"/>
    </source>
</evidence>
<dbReference type="GO" id="GO:0030245">
    <property type="term" value="P:cellulose catabolic process"/>
    <property type="evidence" value="ECO:0007669"/>
    <property type="project" value="UniProtKB-KW"/>
</dbReference>
<feature type="compositionally biased region" description="Polar residues" evidence="12">
    <location>
        <begin position="261"/>
        <end position="271"/>
    </location>
</feature>
<keyword evidence="6" id="KW-1015">Disulfide bond</keyword>
<organism evidence="15 16">
    <name type="scientific">Diatrype stigma</name>
    <dbReference type="NCBI Taxonomy" id="117547"/>
    <lineage>
        <taxon>Eukaryota</taxon>
        <taxon>Fungi</taxon>
        <taxon>Dikarya</taxon>
        <taxon>Ascomycota</taxon>
        <taxon>Pezizomycotina</taxon>
        <taxon>Sordariomycetes</taxon>
        <taxon>Xylariomycetidae</taxon>
        <taxon>Xylariales</taxon>
        <taxon>Diatrypaceae</taxon>
        <taxon>Diatrype</taxon>
    </lineage>
</organism>
<evidence type="ECO:0000256" key="3">
    <source>
        <dbReference type="ARBA" id="ARBA00022525"/>
    </source>
</evidence>
<evidence type="ECO:0000256" key="11">
    <source>
        <dbReference type="ARBA" id="ARBA00047174"/>
    </source>
</evidence>
<proteinExistence type="inferred from homology"/>
<evidence type="ECO:0000313" key="16">
    <source>
        <dbReference type="Proteomes" id="UP001320420"/>
    </source>
</evidence>
<evidence type="ECO:0000256" key="1">
    <source>
        <dbReference type="ARBA" id="ARBA00001973"/>
    </source>
</evidence>
<evidence type="ECO:0000256" key="7">
    <source>
        <dbReference type="ARBA" id="ARBA00023277"/>
    </source>
</evidence>
<feature type="chain" id="PRO_5042980135" description="lytic cellulose monooxygenase (C4-dehydrogenating)" evidence="13">
    <location>
        <begin position="22"/>
        <end position="446"/>
    </location>
</feature>
<comment type="similarity">
    <text evidence="9">Belongs to the polysaccharide monooxygenase AA9 family.</text>
</comment>
<evidence type="ECO:0000256" key="6">
    <source>
        <dbReference type="ARBA" id="ARBA00023157"/>
    </source>
</evidence>
<feature type="compositionally biased region" description="Basic residues" evidence="12">
    <location>
        <begin position="436"/>
        <end position="446"/>
    </location>
</feature>
<name>A0AAN9UV95_9PEZI</name>
<dbReference type="PANTHER" id="PTHR33353">
    <property type="entry name" value="PUTATIVE (AFU_ORTHOLOGUE AFUA_1G12560)-RELATED"/>
    <property type="match status" value="1"/>
</dbReference>
<comment type="caution">
    <text evidence="15">The sequence shown here is derived from an EMBL/GenBank/DDBJ whole genome shotgun (WGS) entry which is preliminary data.</text>
</comment>